<evidence type="ECO:0008006" key="4">
    <source>
        <dbReference type="Google" id="ProtNLM"/>
    </source>
</evidence>
<keyword evidence="3" id="KW-1185">Reference proteome</keyword>
<feature type="compositionally biased region" description="Pro residues" evidence="1">
    <location>
        <begin position="241"/>
        <end position="250"/>
    </location>
</feature>
<feature type="region of interest" description="Disordered" evidence="1">
    <location>
        <begin position="742"/>
        <end position="870"/>
    </location>
</feature>
<name>A0A182NRM5_9DIPT</name>
<accession>A0A182NRM5</accession>
<reference evidence="3" key="1">
    <citation type="submission" date="2013-03" db="EMBL/GenBank/DDBJ databases">
        <title>The Genome Sequence of Anopheles dirus WRAIR2.</title>
        <authorList>
            <consortium name="The Broad Institute Genomics Platform"/>
            <person name="Neafsey D.E."/>
            <person name="Walton C."/>
            <person name="Walker B."/>
            <person name="Young S.K."/>
            <person name="Zeng Q."/>
            <person name="Gargeya S."/>
            <person name="Fitzgerald M."/>
            <person name="Haas B."/>
            <person name="Abouelleil A."/>
            <person name="Allen A.W."/>
            <person name="Alvarado L."/>
            <person name="Arachchi H.M."/>
            <person name="Berlin A.M."/>
            <person name="Chapman S.B."/>
            <person name="Gainer-Dewar J."/>
            <person name="Goldberg J."/>
            <person name="Griggs A."/>
            <person name="Gujja S."/>
            <person name="Hansen M."/>
            <person name="Howarth C."/>
            <person name="Imamovic A."/>
            <person name="Ireland A."/>
            <person name="Larimer J."/>
            <person name="McCowan C."/>
            <person name="Murphy C."/>
            <person name="Pearson M."/>
            <person name="Poon T.W."/>
            <person name="Priest M."/>
            <person name="Roberts A."/>
            <person name="Saif S."/>
            <person name="Shea T."/>
            <person name="Sisk P."/>
            <person name="Sykes S."/>
            <person name="Wortman J."/>
            <person name="Nusbaum C."/>
            <person name="Birren B."/>
        </authorList>
    </citation>
    <scope>NUCLEOTIDE SEQUENCE [LARGE SCALE GENOMIC DNA]</scope>
    <source>
        <strain evidence="3">WRAIR2</strain>
    </source>
</reference>
<dbReference type="VEuPathDB" id="VectorBase:ADIR010315"/>
<feature type="compositionally biased region" description="Basic residues" evidence="1">
    <location>
        <begin position="961"/>
        <end position="970"/>
    </location>
</feature>
<dbReference type="Proteomes" id="UP000075884">
    <property type="component" value="Unassembled WGS sequence"/>
</dbReference>
<feature type="compositionally biased region" description="Low complexity" evidence="1">
    <location>
        <begin position="1028"/>
        <end position="1045"/>
    </location>
</feature>
<feature type="compositionally biased region" description="Polar residues" evidence="1">
    <location>
        <begin position="444"/>
        <end position="455"/>
    </location>
</feature>
<protein>
    <recommendedName>
        <fullName evidence="4">Mif2/CENP-C cupin domain-containing protein</fullName>
    </recommendedName>
</protein>
<feature type="compositionally biased region" description="Low complexity" evidence="1">
    <location>
        <begin position="823"/>
        <end position="834"/>
    </location>
</feature>
<feature type="region of interest" description="Disordered" evidence="1">
    <location>
        <begin position="685"/>
        <end position="716"/>
    </location>
</feature>
<dbReference type="EnsemblMetazoa" id="ADIR010315-RA">
    <property type="protein sequence ID" value="ADIR010315-PA"/>
    <property type="gene ID" value="ADIR010315"/>
</dbReference>
<feature type="compositionally biased region" description="Basic and acidic residues" evidence="1">
    <location>
        <begin position="552"/>
        <end position="572"/>
    </location>
</feature>
<dbReference type="AlphaFoldDB" id="A0A182NRM5"/>
<feature type="region of interest" description="Disordered" evidence="1">
    <location>
        <begin position="316"/>
        <end position="339"/>
    </location>
</feature>
<evidence type="ECO:0000313" key="2">
    <source>
        <dbReference type="EnsemblMetazoa" id="ADIR010315-PA"/>
    </source>
</evidence>
<feature type="region of interest" description="Disordered" evidence="1">
    <location>
        <begin position="895"/>
        <end position="1046"/>
    </location>
</feature>
<feature type="compositionally biased region" description="Polar residues" evidence="1">
    <location>
        <begin position="325"/>
        <end position="338"/>
    </location>
</feature>
<sequence length="1181" mass="130791">MAYFADRIPDLRMSDVDELIRETAMDDSSGQRLMDYIKRKRGGARTRLYDGSDNPINFRLEHLQPVPVPQTSAAVTRETAVVRSPEAAARSCVVVLESPTQGQSAENRIASFVSPARPTIHSPVVRSSRFVTSLSTRQSGGLGTNVKLTGASDNTAKILQKKALLQQYKRSNQLKCEVIRSANHPAASTPISGESTQQSKDNFLSLRETISPIADDEVDSTPHGPSRSSGARSRILTPVPATQPPPPTPHAGPGTGLDEGNRENTPPRGENQRPLVIPETPSPVRRSPRNPGTPLCALSASYRPVARDLTFQNEGNYRPEVQKLPVSNGTPQVPTPTRRSILKNYREGLSASPRNRVSFSEKLTSVREITPQRNAPPDDVTSDESEDDAMNVSMTRLSVGNILDKPIETRASNRDGMNGVDQSRRQFGKARSYAFDESSDEEVPNTNAPTLNANDAAQVDPVRHDHSKKTKPDRTNGNVVNMIVDDWTESTPMEMNESDKGETIVDEVAQQTINSSELITNIDTPRTVMMDILEPPSFFCDDRSSGPPEQAALEHETADRASGLDRSDPTRKRQINEVLDRESMARSNICKLPSGRIVSATSPHDHVPADMLQAADMIHSKMGSDVHEASERRTTFVLPSKRRSKPKVHQEAEQYFATIEKTCTQERPKNRQPNSFRKLFSQEFSQEKDRMEQNTSPQPLPPTQETSVDPPSEQVASQLKSLSIVVKRLSAGTLKAATEPESLGDVGCRNQMDAGSSNGSDDDVPSLEKHNVERSEKADLPKRNDDDAPRKPAGSKSSKRQKKADKPKAPPAQKKTAREKKQSPTSPSTADPASGDQMVQKYLKNVSNEIRQHIDSEADGLRRSHRSKRVPKEVLDMYKGVPMYVMPSVKDIMKYRGDRLQQKNKKPTKNVPGKKEKNQDEKQEKMVRSEQQAEEGRFDADGFRIPANPTEGGAGSSVAKQTKKKKQSARSKKDTSTMTSPVVRIDHSTDSGISSGALTNEDVTQDSDVSSSKRPKMTSKPSSKPAEVATDAPSTSSVSSATAPPEDIVTEKRKAFEWMMVLMENRQIRPEAMPMIEVQGFTHLSLEHLYFERRNNIEYSFYVYSNGENFGFLRFLPHAEKKMTRTRGYLLKFLVLSGTLKFIINENELNVAGGDFLMLPINPLKIIKLQKCVNQVGLELD</sequence>
<evidence type="ECO:0000313" key="3">
    <source>
        <dbReference type="Proteomes" id="UP000075884"/>
    </source>
</evidence>
<feature type="compositionally biased region" description="Basic and acidic residues" evidence="1">
    <location>
        <begin position="766"/>
        <end position="790"/>
    </location>
</feature>
<reference evidence="2" key="2">
    <citation type="submission" date="2020-05" db="UniProtKB">
        <authorList>
            <consortium name="EnsemblMetazoa"/>
        </authorList>
    </citation>
    <scope>IDENTIFICATION</scope>
    <source>
        <strain evidence="2">WRAIR2</strain>
    </source>
</reference>
<organism evidence="2 3">
    <name type="scientific">Anopheles dirus</name>
    <dbReference type="NCBI Taxonomy" id="7168"/>
    <lineage>
        <taxon>Eukaryota</taxon>
        <taxon>Metazoa</taxon>
        <taxon>Ecdysozoa</taxon>
        <taxon>Arthropoda</taxon>
        <taxon>Hexapoda</taxon>
        <taxon>Insecta</taxon>
        <taxon>Pterygota</taxon>
        <taxon>Neoptera</taxon>
        <taxon>Endopterygota</taxon>
        <taxon>Diptera</taxon>
        <taxon>Nematocera</taxon>
        <taxon>Culicoidea</taxon>
        <taxon>Culicidae</taxon>
        <taxon>Anophelinae</taxon>
        <taxon>Anopheles</taxon>
    </lineage>
</organism>
<feature type="region of interest" description="Disordered" evidence="1">
    <location>
        <begin position="365"/>
        <end position="388"/>
    </location>
</feature>
<feature type="compositionally biased region" description="Basic and acidic residues" evidence="1">
    <location>
        <begin position="913"/>
        <end position="928"/>
    </location>
</feature>
<feature type="compositionally biased region" description="Polar residues" evidence="1">
    <location>
        <begin position="693"/>
        <end position="716"/>
    </location>
</feature>
<feature type="region of interest" description="Disordered" evidence="1">
    <location>
        <begin position="212"/>
        <end position="302"/>
    </location>
</feature>
<feature type="region of interest" description="Disordered" evidence="1">
    <location>
        <begin position="410"/>
        <end position="477"/>
    </location>
</feature>
<dbReference type="STRING" id="7168.A0A182NRM5"/>
<evidence type="ECO:0000256" key="1">
    <source>
        <dbReference type="SAM" id="MobiDB-lite"/>
    </source>
</evidence>
<feature type="compositionally biased region" description="Basic and acidic residues" evidence="1">
    <location>
        <begin position="850"/>
        <end position="862"/>
    </location>
</feature>
<proteinExistence type="predicted"/>
<feature type="region of interest" description="Disordered" evidence="1">
    <location>
        <begin position="543"/>
        <end position="572"/>
    </location>
</feature>
<feature type="compositionally biased region" description="Polar residues" evidence="1">
    <location>
        <begin position="990"/>
        <end position="1012"/>
    </location>
</feature>